<dbReference type="GeneID" id="301200741"/>
<dbReference type="EMBL" id="LJKE01000087">
    <property type="protein sequence ID" value="KZD57645.1"/>
    <property type="molecule type" value="Genomic_DNA"/>
</dbReference>
<name>A0A063CDG3_BACCE</name>
<evidence type="ECO:0000313" key="1">
    <source>
        <dbReference type="EMBL" id="KLA30417.1"/>
    </source>
</evidence>
<dbReference type="OMA" id="QFFMEED"/>
<evidence type="ECO:0000313" key="3">
    <source>
        <dbReference type="EMBL" id="KZD41155.1"/>
    </source>
</evidence>
<evidence type="ECO:0000313" key="6">
    <source>
        <dbReference type="Proteomes" id="UP000035214"/>
    </source>
</evidence>
<reference evidence="1 6" key="1">
    <citation type="submission" date="2015-04" db="EMBL/GenBank/DDBJ databases">
        <title>Draft Genome Sequences of Eight Spore-Forming Food Isolates of Bacillus cereus Genome sequencing.</title>
        <authorList>
            <person name="Krawcyk A.O."/>
            <person name="de Jong A."/>
            <person name="Eijlander R.T."/>
            <person name="Berendsen E.M."/>
            <person name="Holsappel S."/>
            <person name="Wells-Bennik M."/>
            <person name="Kuipers O.P."/>
        </authorList>
    </citation>
    <scope>NUCLEOTIDE SEQUENCE [LARGE SCALE GENOMIC DNA]</scope>
    <source>
        <strain evidence="1 6">B4077</strain>
    </source>
</reference>
<accession>A0A063CDG3</accession>
<dbReference type="PATRIC" id="fig|1396.419.peg.5534"/>
<reference evidence="5" key="4">
    <citation type="submission" date="2023-02" db="EMBL/GenBank/DDBJ databases">
        <title>Complete Genome Sequence of Bacillus cereus sensu lato isolate BC38B from pepper closely related to the Bacillus anthracis clade.</title>
        <authorList>
            <person name="Abdelli M."/>
            <person name="Cerar Kisek T."/>
            <person name="Falaise C."/>
            <person name="Cumont A."/>
            <person name="Giraud M."/>
            <person name="Chatoux J."/>
            <person name="Rogee S."/>
            <person name="Dadvisard M."/>
            <person name="Larigauderie G."/>
            <person name="Raynaud F."/>
            <person name="Godic Torkar K."/>
            <person name="Ramisse V."/>
        </authorList>
    </citation>
    <scope>NUCLEOTIDE SEQUENCE</scope>
    <source>
        <strain evidence="5">BC38B</strain>
    </source>
</reference>
<dbReference type="Pfam" id="PF09932">
    <property type="entry name" value="DUF2164"/>
    <property type="match status" value="1"/>
</dbReference>
<evidence type="ECO:0000313" key="7">
    <source>
        <dbReference type="Proteomes" id="UP000075591"/>
    </source>
</evidence>
<dbReference type="InterPro" id="IPR018680">
    <property type="entry name" value="DUF2164"/>
</dbReference>
<dbReference type="EMBL" id="LCYI01000019">
    <property type="protein sequence ID" value="KLA30417.1"/>
    <property type="molecule type" value="Genomic_DNA"/>
</dbReference>
<dbReference type="EMBL" id="LJKA01000004">
    <property type="protein sequence ID" value="KZD41155.1"/>
    <property type="molecule type" value="Genomic_DNA"/>
</dbReference>
<gene>
    <name evidence="2" type="ORF">AT274_08540</name>
    <name evidence="1" type="ORF">B4077_3637</name>
    <name evidence="3" type="ORF">B4082_0544</name>
    <name evidence="4" type="ORF">B4088_4681</name>
    <name evidence="5" type="ORF">OK229_00705</name>
</gene>
<dbReference type="KEGG" id="bcef:BcrFT9_02786"/>
<dbReference type="Proteomes" id="UP001163707">
    <property type="component" value="Chromosome"/>
</dbReference>
<evidence type="ECO:0000313" key="4">
    <source>
        <dbReference type="EMBL" id="KZD57645.1"/>
    </source>
</evidence>
<dbReference type="EMBL" id="CP109872">
    <property type="protein sequence ID" value="UYW69446.1"/>
    <property type="molecule type" value="Genomic_DNA"/>
</dbReference>
<dbReference type="Proteomes" id="UP000076501">
    <property type="component" value="Unassembled WGS sequence"/>
</dbReference>
<dbReference type="Proteomes" id="UP000035214">
    <property type="component" value="Unassembled WGS sequence"/>
</dbReference>
<reference evidence="2 7" key="3">
    <citation type="submission" date="2015-12" db="EMBL/GenBank/DDBJ databases">
        <title>Bacillus cereus Group isolate.</title>
        <authorList>
            <person name="Kovac J."/>
        </authorList>
    </citation>
    <scope>NUCLEOTIDE SEQUENCE [LARGE SCALE GENOMIC DNA]</scope>
    <source>
        <strain evidence="2 7">FSL W8-0275</strain>
    </source>
</reference>
<proteinExistence type="predicted"/>
<evidence type="ECO:0000313" key="2">
    <source>
        <dbReference type="EMBL" id="KXX93314.1"/>
    </source>
</evidence>
<dbReference type="RefSeq" id="WP_001983516.1">
    <property type="nucleotide sequence ID" value="NZ_AP022857.1"/>
</dbReference>
<dbReference type="EMBL" id="LOMT01000108">
    <property type="protein sequence ID" value="KXX93314.1"/>
    <property type="molecule type" value="Genomic_DNA"/>
</dbReference>
<dbReference type="Proteomes" id="UP000075591">
    <property type="component" value="Unassembled WGS sequence"/>
</dbReference>
<reference evidence="8 9" key="2">
    <citation type="submission" date="2015-09" db="EMBL/GenBank/DDBJ databases">
        <title>Bacillus cereus food isolates.</title>
        <authorList>
            <person name="Boekhorst J."/>
        </authorList>
    </citation>
    <scope>NUCLEOTIDE SEQUENCE [LARGE SCALE GENOMIC DNA]</scope>
    <source>
        <strain evidence="3 9">B4082</strain>
        <strain evidence="4 8">B4088</strain>
    </source>
</reference>
<organism evidence="1 6">
    <name type="scientific">Bacillus cereus</name>
    <dbReference type="NCBI Taxonomy" id="1396"/>
    <lineage>
        <taxon>Bacteria</taxon>
        <taxon>Bacillati</taxon>
        <taxon>Bacillota</taxon>
        <taxon>Bacilli</taxon>
        <taxon>Bacillales</taxon>
        <taxon>Bacillaceae</taxon>
        <taxon>Bacillus</taxon>
        <taxon>Bacillus cereus group</taxon>
    </lineage>
</organism>
<dbReference type="AlphaFoldDB" id="A0A063CDG3"/>
<dbReference type="Proteomes" id="UP000076482">
    <property type="component" value="Unassembled WGS sequence"/>
</dbReference>
<evidence type="ECO:0000313" key="5">
    <source>
        <dbReference type="EMBL" id="UYW69446.1"/>
    </source>
</evidence>
<evidence type="ECO:0000313" key="9">
    <source>
        <dbReference type="Proteomes" id="UP000076501"/>
    </source>
</evidence>
<evidence type="ECO:0000313" key="8">
    <source>
        <dbReference type="Proteomes" id="UP000076482"/>
    </source>
</evidence>
<protein>
    <submittedName>
        <fullName evidence="5">DUF2164 domain-containing protein</fullName>
    </submittedName>
</protein>
<sequence length="83" mass="9662">MMMNIKIPNDKKEELVAQIQQFFVEEDLDEIGRFQAERLIEEMIKLVGPFAYNQAIGDARKLVTEKLSNIEEDLYVLEKSEGK</sequence>